<protein>
    <submittedName>
        <fullName evidence="8">Secretin and TonB N-terminal domain-containing protein</fullName>
    </submittedName>
</protein>
<feature type="region of interest" description="Disordered" evidence="6">
    <location>
        <begin position="233"/>
        <end position="283"/>
    </location>
</feature>
<dbReference type="Pfam" id="PF03958">
    <property type="entry name" value="Secretin_N"/>
    <property type="match status" value="1"/>
</dbReference>
<feature type="compositionally biased region" description="Low complexity" evidence="6">
    <location>
        <begin position="204"/>
        <end position="214"/>
    </location>
</feature>
<evidence type="ECO:0000259" key="7">
    <source>
        <dbReference type="SMART" id="SM00965"/>
    </source>
</evidence>
<proteinExistence type="inferred from homology"/>
<dbReference type="Pfam" id="PF07660">
    <property type="entry name" value="STN"/>
    <property type="match status" value="1"/>
</dbReference>
<keyword evidence="2" id="KW-0472">Membrane</keyword>
<dbReference type="Pfam" id="PF11741">
    <property type="entry name" value="AMIN"/>
    <property type="match status" value="1"/>
</dbReference>
<dbReference type="PRINTS" id="PR00811">
    <property type="entry name" value="BCTERIALGSPD"/>
</dbReference>
<evidence type="ECO:0000256" key="1">
    <source>
        <dbReference type="ARBA" id="ARBA00022448"/>
    </source>
</evidence>
<keyword evidence="9" id="KW-1185">Reference proteome</keyword>
<dbReference type="InterPro" id="IPR050810">
    <property type="entry name" value="Bact_Secretion_Sys_Channel"/>
</dbReference>
<accession>A0AAW9PT83</accession>
<evidence type="ECO:0000256" key="4">
    <source>
        <dbReference type="RuleBase" id="RU004003"/>
    </source>
</evidence>
<evidence type="ECO:0000313" key="9">
    <source>
        <dbReference type="Proteomes" id="UP001333818"/>
    </source>
</evidence>
<dbReference type="EMBL" id="JAZBJZ010000075">
    <property type="protein sequence ID" value="MEE3718389.1"/>
    <property type="molecule type" value="Genomic_DNA"/>
</dbReference>
<dbReference type="PANTHER" id="PTHR30332:SF17">
    <property type="entry name" value="TYPE IV PILIATION SYSTEM PROTEIN DR_0774-RELATED"/>
    <property type="match status" value="1"/>
</dbReference>
<keyword evidence="3" id="KW-0998">Cell outer membrane</keyword>
<evidence type="ECO:0000256" key="5">
    <source>
        <dbReference type="RuleBase" id="RU004004"/>
    </source>
</evidence>
<reference evidence="8" key="1">
    <citation type="submission" date="2024-01" db="EMBL/GenBank/DDBJ databases">
        <title>Bank of Algae and Cyanobacteria of the Azores (BACA) strain genomes.</title>
        <authorList>
            <person name="Luz R."/>
            <person name="Cordeiro R."/>
            <person name="Fonseca A."/>
            <person name="Goncalves V."/>
        </authorList>
    </citation>
    <scope>NUCLEOTIDE SEQUENCE</scope>
    <source>
        <strain evidence="8">BACA0141</strain>
    </source>
</reference>
<name>A0AAW9PT83_9CYAN</name>
<dbReference type="InterPro" id="IPR011662">
    <property type="entry name" value="Secretin/TonB_short_N"/>
</dbReference>
<dbReference type="GO" id="GO:0015627">
    <property type="term" value="C:type II protein secretion system complex"/>
    <property type="evidence" value="ECO:0007669"/>
    <property type="project" value="TreeGrafter"/>
</dbReference>
<evidence type="ECO:0000313" key="8">
    <source>
        <dbReference type="EMBL" id="MEE3718389.1"/>
    </source>
</evidence>
<dbReference type="Pfam" id="PF00263">
    <property type="entry name" value="Secretin"/>
    <property type="match status" value="1"/>
</dbReference>
<comment type="subcellular location">
    <subcellularLocation>
        <location evidence="5">Cell outer membrane</location>
    </subcellularLocation>
</comment>
<dbReference type="InterPro" id="IPR005644">
    <property type="entry name" value="NolW-like"/>
</dbReference>
<dbReference type="GO" id="GO:0009306">
    <property type="term" value="P:protein secretion"/>
    <property type="evidence" value="ECO:0007669"/>
    <property type="project" value="InterPro"/>
</dbReference>
<feature type="compositionally biased region" description="Polar residues" evidence="6">
    <location>
        <begin position="160"/>
        <end position="177"/>
    </location>
</feature>
<evidence type="ECO:0000256" key="3">
    <source>
        <dbReference type="ARBA" id="ARBA00023237"/>
    </source>
</evidence>
<feature type="region of interest" description="Disordered" evidence="6">
    <location>
        <begin position="160"/>
        <end position="215"/>
    </location>
</feature>
<gene>
    <name evidence="8" type="ORF">V2H45_16735</name>
</gene>
<dbReference type="InterPro" id="IPR021731">
    <property type="entry name" value="AMIN_dom"/>
</dbReference>
<comment type="similarity">
    <text evidence="4">Belongs to the bacterial secretin family.</text>
</comment>
<keyword evidence="1 5" id="KW-0813">Transport</keyword>
<dbReference type="SMART" id="SM00965">
    <property type="entry name" value="STN"/>
    <property type="match status" value="1"/>
</dbReference>
<sequence>MNGKSLACWLMVATICPQVLIVSPSHTEVVSEVASRITDINTTTSGDRLNLVLNFAGSDRPQITYRSQGKSWIAELNGAQLQLGNGNASFAKTNPAPGISAIEATQIAANKVNIRMTVTDPDAFKSSIIRRDTSSGVMFSVATAPSADKKQDNQNNLLAQVPTTSKPQVPSQATTRPVTPKTPEALVTTSNSQLSTEPTTEVISSSTDSKTTKSGQVVFQPQLSITGTDGKTRVAQTTVPPDPQVPPAVVSPVQPQLPGRTQGVVPPFRKLTTPPVGDIATSTSTFRPDSVDLGSAERVPRLTLKNAPAVEVLTLIARIAGLSVYPVADDAAGDAVAVAAATPGTTGTGLNKPVSLDVENQTAQDVFNDLLRSTGLQASRLGNRVFVGIKLPVSLRNIVTKSYRLNQISVGEATAFLIGLGGERVVNRLRPIPGIDTATIGSTATNTTVTVPTESVPVLESITATPTSKAPLVLRGVQVIGEERSNSVTLVGPPNLVAYAEAQLARLDIRKRQVVVNVKVVEVRLQGAQTFASSIGFNASNTDGGGTRSTALANNGNLFLDFNNALAAINPQQFIANLNFSITSNNGKILTDPSITVQEGEKASIALTESVATKSTVTPAVFGQNGNVLTPATQTVTVEDVGLALNIQIDRIDDNGFVSLSVSPNVTAPNGDLFPRVFVSGLPVFGIGLSKRTLNSGRVRMRDGQTLILSGIIRDQDSQALTKVPILGDLPIIGALFRQEVNTNSRSEIVVTITPRIIDDSERANWGYTYQPGSDVQKVLDSNRIKPQ</sequence>
<dbReference type="GO" id="GO:0009279">
    <property type="term" value="C:cell outer membrane"/>
    <property type="evidence" value="ECO:0007669"/>
    <property type="project" value="UniProtKB-SubCell"/>
</dbReference>
<dbReference type="PANTHER" id="PTHR30332">
    <property type="entry name" value="PROBABLE GENERAL SECRETION PATHWAY PROTEIN D"/>
    <property type="match status" value="1"/>
</dbReference>
<comment type="caution">
    <text evidence="8">The sequence shown here is derived from an EMBL/GenBank/DDBJ whole genome shotgun (WGS) entry which is preliminary data.</text>
</comment>
<evidence type="ECO:0000256" key="2">
    <source>
        <dbReference type="ARBA" id="ARBA00023136"/>
    </source>
</evidence>
<feature type="compositionally biased region" description="Low complexity" evidence="6">
    <location>
        <begin position="247"/>
        <end position="258"/>
    </location>
</feature>
<dbReference type="AlphaFoldDB" id="A0AAW9PT83"/>
<feature type="compositionally biased region" description="Polar residues" evidence="6">
    <location>
        <begin position="187"/>
        <end position="203"/>
    </location>
</feature>
<dbReference type="InterPro" id="IPR004846">
    <property type="entry name" value="T2SS/T3SS_dom"/>
</dbReference>
<organism evidence="8 9">
    <name type="scientific">Tumidithrix elongata BACA0141</name>
    <dbReference type="NCBI Taxonomy" id="2716417"/>
    <lineage>
        <taxon>Bacteria</taxon>
        <taxon>Bacillati</taxon>
        <taxon>Cyanobacteriota</taxon>
        <taxon>Cyanophyceae</taxon>
        <taxon>Pseudanabaenales</taxon>
        <taxon>Pseudanabaenaceae</taxon>
        <taxon>Tumidithrix</taxon>
        <taxon>Tumidithrix elongata</taxon>
    </lineage>
</organism>
<evidence type="ECO:0000256" key="6">
    <source>
        <dbReference type="SAM" id="MobiDB-lite"/>
    </source>
</evidence>
<dbReference type="RefSeq" id="WP_330484822.1">
    <property type="nucleotide sequence ID" value="NZ_JAZBJZ010000075.1"/>
</dbReference>
<feature type="domain" description="Secretin/TonB short N-terminal" evidence="7">
    <location>
        <begin position="338"/>
        <end position="391"/>
    </location>
</feature>
<dbReference type="InterPro" id="IPR001775">
    <property type="entry name" value="GspD/PilQ"/>
</dbReference>
<dbReference type="Proteomes" id="UP001333818">
    <property type="component" value="Unassembled WGS sequence"/>
</dbReference>